<reference evidence="2" key="2">
    <citation type="journal article" date="2014" name="ISME J.">
        <title>Microbial stratification in low pH oxic and suboxic macroscopic growths along an acid mine drainage.</title>
        <authorList>
            <person name="Mendez-Garcia C."/>
            <person name="Mesa V."/>
            <person name="Sprenger R.R."/>
            <person name="Richter M."/>
            <person name="Diez M.S."/>
            <person name="Solano J."/>
            <person name="Bargiela R."/>
            <person name="Golyshina O.V."/>
            <person name="Manteca A."/>
            <person name="Ramos J.L."/>
            <person name="Gallego J.R."/>
            <person name="Llorente I."/>
            <person name="Martins Dos Santos V.A."/>
            <person name="Jensen O.N."/>
            <person name="Pelaez A.I."/>
            <person name="Sanchez J."/>
            <person name="Ferrer M."/>
        </authorList>
    </citation>
    <scope>NUCLEOTIDE SEQUENCE</scope>
</reference>
<gene>
    <name evidence="2" type="ORF">B1A_01578</name>
</gene>
<dbReference type="InterPro" id="IPR038718">
    <property type="entry name" value="SNF2-like_sf"/>
</dbReference>
<dbReference type="Pfam" id="PF00176">
    <property type="entry name" value="SNF2-rel_dom"/>
    <property type="match status" value="1"/>
</dbReference>
<keyword evidence="2" id="KW-0067">ATP-binding</keyword>
<dbReference type="Gene3D" id="3.40.50.10810">
    <property type="entry name" value="Tandem AAA-ATPase domain"/>
    <property type="match status" value="1"/>
</dbReference>
<reference evidence="2" key="1">
    <citation type="submission" date="2013-08" db="EMBL/GenBank/DDBJ databases">
        <authorList>
            <person name="Mendez C."/>
            <person name="Richter M."/>
            <person name="Ferrer M."/>
            <person name="Sanchez J."/>
        </authorList>
    </citation>
    <scope>NUCLEOTIDE SEQUENCE</scope>
</reference>
<dbReference type="PANTHER" id="PTHR45629">
    <property type="entry name" value="SNF2/RAD54 FAMILY MEMBER"/>
    <property type="match status" value="1"/>
</dbReference>
<dbReference type="InterPro" id="IPR050496">
    <property type="entry name" value="SNF2_RAD54_helicase_repair"/>
</dbReference>
<sequence length="198" mass="22782">QGLGKTKIAVDVILRWLREKSIDTVLVVTKKGLIANWQREFKLHSHLRPMLLTESGKNNYLTFTTGTRLVLAHYEVVKKEERRLRAWLGSRRVAIVMDEAAKIKNPGSALTQVYHRLAPLFKKRVIMTGTPVANRPYDIWSEFFFLDQGATFGTDFATFKAEHDFRDTYRHDAAAFKAYQVRLVSVSEQLKALSVRET</sequence>
<protein>
    <submittedName>
        <fullName evidence="2">Helicase/SNF2 domain-containing protein</fullName>
    </submittedName>
</protein>
<proteinExistence type="predicted"/>
<dbReference type="EMBL" id="AUZX01001195">
    <property type="protein sequence ID" value="EQD79732.1"/>
    <property type="molecule type" value="Genomic_DNA"/>
</dbReference>
<accession>T1CBU5</accession>
<evidence type="ECO:0000259" key="1">
    <source>
        <dbReference type="PROSITE" id="PS51192"/>
    </source>
</evidence>
<dbReference type="GO" id="GO:0005524">
    <property type="term" value="F:ATP binding"/>
    <property type="evidence" value="ECO:0007669"/>
    <property type="project" value="InterPro"/>
</dbReference>
<feature type="non-terminal residue" evidence="2">
    <location>
        <position position="198"/>
    </location>
</feature>
<dbReference type="PANTHER" id="PTHR45629:SF7">
    <property type="entry name" value="DNA EXCISION REPAIR PROTEIN ERCC-6-RELATED"/>
    <property type="match status" value="1"/>
</dbReference>
<dbReference type="InterPro" id="IPR027417">
    <property type="entry name" value="P-loop_NTPase"/>
</dbReference>
<feature type="non-terminal residue" evidence="2">
    <location>
        <position position="1"/>
    </location>
</feature>
<keyword evidence="2" id="KW-0378">Hydrolase</keyword>
<evidence type="ECO:0000313" key="2">
    <source>
        <dbReference type="EMBL" id="EQD79732.1"/>
    </source>
</evidence>
<dbReference type="InterPro" id="IPR014001">
    <property type="entry name" value="Helicase_ATP-bd"/>
</dbReference>
<comment type="caution">
    <text evidence="2">The sequence shown here is derived from an EMBL/GenBank/DDBJ whole genome shotgun (WGS) entry which is preliminary data.</text>
</comment>
<name>T1CBU5_9ZZZZ</name>
<keyword evidence="2" id="KW-0347">Helicase</keyword>
<dbReference type="PROSITE" id="PS51192">
    <property type="entry name" value="HELICASE_ATP_BIND_1"/>
    <property type="match status" value="1"/>
</dbReference>
<keyword evidence="2" id="KW-0547">Nucleotide-binding</keyword>
<dbReference type="InterPro" id="IPR000330">
    <property type="entry name" value="SNF2_N"/>
</dbReference>
<organism evidence="2">
    <name type="scientific">mine drainage metagenome</name>
    <dbReference type="NCBI Taxonomy" id="410659"/>
    <lineage>
        <taxon>unclassified sequences</taxon>
        <taxon>metagenomes</taxon>
        <taxon>ecological metagenomes</taxon>
    </lineage>
</organism>
<dbReference type="AlphaFoldDB" id="T1CBU5"/>
<dbReference type="SUPFAM" id="SSF52540">
    <property type="entry name" value="P-loop containing nucleoside triphosphate hydrolases"/>
    <property type="match status" value="1"/>
</dbReference>
<dbReference type="GO" id="GO:0004386">
    <property type="term" value="F:helicase activity"/>
    <property type="evidence" value="ECO:0007669"/>
    <property type="project" value="UniProtKB-KW"/>
</dbReference>
<feature type="domain" description="Helicase ATP-binding" evidence="1">
    <location>
        <begin position="1"/>
        <end position="149"/>
    </location>
</feature>